<name>A0ABY4WT55_9BACL</name>
<proteinExistence type="predicted"/>
<accession>A0ABY4WT55</accession>
<dbReference type="SUPFAM" id="SSF53955">
    <property type="entry name" value="Lysozyme-like"/>
    <property type="match status" value="1"/>
</dbReference>
<evidence type="ECO:0008006" key="3">
    <source>
        <dbReference type="Google" id="ProtNLM"/>
    </source>
</evidence>
<dbReference type="Gene3D" id="1.10.530.10">
    <property type="match status" value="1"/>
</dbReference>
<reference evidence="1" key="1">
    <citation type="submission" date="2022-06" db="EMBL/GenBank/DDBJ databases">
        <title>Genome sequencing of Brevibacillus sp. BB3-R1.</title>
        <authorList>
            <person name="Heo J."/>
            <person name="Lee D."/>
            <person name="Won M."/>
            <person name="Han B.-H."/>
            <person name="Hong S.-B."/>
            <person name="Kwon S.-W."/>
        </authorList>
    </citation>
    <scope>NUCLEOTIDE SEQUENCE</scope>
    <source>
        <strain evidence="1">BB3-R1</strain>
    </source>
</reference>
<sequence length="211" mass="22555">MAASLQKCPPCDCSYGSRDVYNVTAKPIQKWLSQANTAGKNHGLNPVDFLAIASIETNGDYSAIDPSGTTYGIVQIDKAHLNAYNCLKGTKYTMDDLIGEGKLITTSSGAVRLSFDILGYHLSSALDKTDSLKSAATSWNGAICGGGGINPYGSKCGGFSYASKPSCYGEAVYKLASAYSDWFQNDSRYKGELEEVPTNTLPTYNKVCFGK</sequence>
<dbReference type="RefSeq" id="WP_251874875.1">
    <property type="nucleotide sequence ID" value="NZ_CP098755.1"/>
</dbReference>
<gene>
    <name evidence="1" type="ORF">NDK47_11100</name>
</gene>
<evidence type="ECO:0000313" key="1">
    <source>
        <dbReference type="EMBL" id="USG67781.1"/>
    </source>
</evidence>
<dbReference type="InterPro" id="IPR023346">
    <property type="entry name" value="Lysozyme-like_dom_sf"/>
</dbReference>
<evidence type="ECO:0000313" key="2">
    <source>
        <dbReference type="Proteomes" id="UP001056500"/>
    </source>
</evidence>
<dbReference type="Proteomes" id="UP001056500">
    <property type="component" value="Chromosome"/>
</dbReference>
<dbReference type="EMBL" id="CP098755">
    <property type="protein sequence ID" value="USG67781.1"/>
    <property type="molecule type" value="Genomic_DNA"/>
</dbReference>
<keyword evidence="2" id="KW-1185">Reference proteome</keyword>
<protein>
    <recommendedName>
        <fullName evidence="3">Transglycosylase SLT domain-containing protein</fullName>
    </recommendedName>
</protein>
<organism evidence="1 2">
    <name type="scientific">Brevibacillus ruminantium</name>
    <dbReference type="NCBI Taxonomy" id="2950604"/>
    <lineage>
        <taxon>Bacteria</taxon>
        <taxon>Bacillati</taxon>
        <taxon>Bacillota</taxon>
        <taxon>Bacilli</taxon>
        <taxon>Bacillales</taxon>
        <taxon>Paenibacillaceae</taxon>
        <taxon>Brevibacillus</taxon>
    </lineage>
</organism>